<evidence type="ECO:0000313" key="2">
    <source>
        <dbReference type="Proteomes" id="UP001605036"/>
    </source>
</evidence>
<protein>
    <submittedName>
        <fullName evidence="1">Uncharacterized protein</fullName>
    </submittedName>
</protein>
<comment type="caution">
    <text evidence="1">The sequence shown here is derived from an EMBL/GenBank/DDBJ whole genome shotgun (WGS) entry which is preliminary data.</text>
</comment>
<dbReference type="AlphaFoldDB" id="A0ABD1XPJ7"/>
<keyword evidence="2" id="KW-1185">Reference proteome</keyword>
<name>A0ABD1XPJ7_9MARC</name>
<dbReference type="Proteomes" id="UP001605036">
    <property type="component" value="Unassembled WGS sequence"/>
</dbReference>
<sequence length="144" mass="15558">MGRVRMGSVALQNTAWHPDDTASRPNVVGCCDITVPFFVCALFSRALSPVGFSKDSQRFSRRPYCDGMLLLGAPSHKACTEVKDIANDTYRVHDIWAGIGVCRNSILSWDACAYVSARSSSSRTGVSSNTTSLDISIFLSDGVT</sequence>
<dbReference type="EMBL" id="JBHFFA010000007">
    <property type="protein sequence ID" value="KAL2610877.1"/>
    <property type="molecule type" value="Genomic_DNA"/>
</dbReference>
<organism evidence="1 2">
    <name type="scientific">Riccia fluitans</name>
    <dbReference type="NCBI Taxonomy" id="41844"/>
    <lineage>
        <taxon>Eukaryota</taxon>
        <taxon>Viridiplantae</taxon>
        <taxon>Streptophyta</taxon>
        <taxon>Embryophyta</taxon>
        <taxon>Marchantiophyta</taxon>
        <taxon>Marchantiopsida</taxon>
        <taxon>Marchantiidae</taxon>
        <taxon>Marchantiales</taxon>
        <taxon>Ricciaceae</taxon>
        <taxon>Riccia</taxon>
    </lineage>
</organism>
<reference evidence="1 2" key="1">
    <citation type="submission" date="2024-09" db="EMBL/GenBank/DDBJ databases">
        <title>Chromosome-scale assembly of Riccia fluitans.</title>
        <authorList>
            <person name="Paukszto L."/>
            <person name="Sawicki J."/>
            <person name="Karawczyk K."/>
            <person name="Piernik-Szablinska J."/>
            <person name="Szczecinska M."/>
            <person name="Mazdziarz M."/>
        </authorList>
    </citation>
    <scope>NUCLEOTIDE SEQUENCE [LARGE SCALE GENOMIC DNA]</scope>
    <source>
        <strain evidence="1">Rf_01</strain>
        <tissue evidence="1">Aerial parts of the thallus</tissue>
    </source>
</reference>
<accession>A0ABD1XPJ7</accession>
<proteinExistence type="predicted"/>
<evidence type="ECO:0000313" key="1">
    <source>
        <dbReference type="EMBL" id="KAL2610877.1"/>
    </source>
</evidence>
<gene>
    <name evidence="1" type="ORF">R1flu_022569</name>
</gene>